<dbReference type="OrthoDB" id="201709at2759"/>
<name>A0A058Z7F5_FONAL</name>
<keyword evidence="3" id="KW-1185">Reference proteome</keyword>
<dbReference type="GeneID" id="20528055"/>
<evidence type="ECO:0000313" key="3">
    <source>
        <dbReference type="Proteomes" id="UP000030693"/>
    </source>
</evidence>
<gene>
    <name evidence="2" type="ORF">H696_03330</name>
</gene>
<accession>A0A058Z7F5</accession>
<dbReference type="Proteomes" id="UP000030693">
    <property type="component" value="Unassembled WGS sequence"/>
</dbReference>
<reference evidence="2" key="1">
    <citation type="submission" date="2013-04" db="EMBL/GenBank/DDBJ databases">
        <title>The Genome Sequence of Fonticula alba ATCC 38817.</title>
        <authorList>
            <consortium name="The Broad Institute Genomics Platform"/>
            <person name="Russ C."/>
            <person name="Cuomo C."/>
            <person name="Burger G."/>
            <person name="Gray M.W."/>
            <person name="Holland P.W.H."/>
            <person name="King N."/>
            <person name="Lang F.B.F."/>
            <person name="Roger A.J."/>
            <person name="Ruiz-Trillo I."/>
            <person name="Brown M."/>
            <person name="Walker B."/>
            <person name="Young S."/>
            <person name="Zeng Q."/>
            <person name="Gargeya S."/>
            <person name="Fitzgerald M."/>
            <person name="Haas B."/>
            <person name="Abouelleil A."/>
            <person name="Allen A.W."/>
            <person name="Alvarado L."/>
            <person name="Arachchi H.M."/>
            <person name="Berlin A.M."/>
            <person name="Chapman S.B."/>
            <person name="Gainer-Dewar J."/>
            <person name="Goldberg J."/>
            <person name="Griggs A."/>
            <person name="Gujja S."/>
            <person name="Hansen M."/>
            <person name="Howarth C."/>
            <person name="Imamovic A."/>
            <person name="Ireland A."/>
            <person name="Larimer J."/>
            <person name="McCowan C."/>
            <person name="Murphy C."/>
            <person name="Pearson M."/>
            <person name="Poon T.W."/>
            <person name="Priest M."/>
            <person name="Roberts A."/>
            <person name="Saif S."/>
            <person name="Shea T."/>
            <person name="Sisk P."/>
            <person name="Sykes S."/>
            <person name="Wortman J."/>
            <person name="Nusbaum C."/>
            <person name="Birren B."/>
        </authorList>
    </citation>
    <scope>NUCLEOTIDE SEQUENCE [LARGE SCALE GENOMIC DNA]</scope>
    <source>
        <strain evidence="2">ATCC 38817</strain>
    </source>
</reference>
<dbReference type="AlphaFoldDB" id="A0A058Z7F5"/>
<evidence type="ECO:0000256" key="1">
    <source>
        <dbReference type="SAM" id="MobiDB-lite"/>
    </source>
</evidence>
<protein>
    <submittedName>
        <fullName evidence="2">Uncharacterized protein</fullName>
    </submittedName>
</protein>
<dbReference type="EMBL" id="KB932205">
    <property type="protein sequence ID" value="KCV69858.1"/>
    <property type="molecule type" value="Genomic_DNA"/>
</dbReference>
<evidence type="ECO:0000313" key="2">
    <source>
        <dbReference type="EMBL" id="KCV69858.1"/>
    </source>
</evidence>
<dbReference type="RefSeq" id="XP_009495464.1">
    <property type="nucleotide sequence ID" value="XM_009497189.1"/>
</dbReference>
<sequence length="352" mass="36743">MFTSVERVRRRTGRKSLSRSDYLFGCLVTLRDRQTDDAHRLEVLAHLGNFAYDPFNHRFLQPHGFSSLLMATIADPRSGREVPLRCPCPAAVRQLLHHATAGLVNILPGINVGPPGRDGSAGLLQDAFSALLAACRAGAGACAPTPGAPSAFFFDGVSLIWLACPHGSPGVPPCAVCRDMLLQVTQSAGECCAVATNAGCLGDRLRSAPPDGGPAMEWACLDLRLAALALALLETLAAGPRSRESAALLAELGAGIDMVDAWLPGLEAVQRAAALHAADAVRHAQSLQHPAAALLREHAPTGRPAVLRPLHQAASLAAQLDCARQSARLAAGAPPPRRDDGQIPSEPGGETG</sequence>
<feature type="region of interest" description="Disordered" evidence="1">
    <location>
        <begin position="327"/>
        <end position="352"/>
    </location>
</feature>
<proteinExistence type="predicted"/>
<organism evidence="2">
    <name type="scientific">Fonticula alba</name>
    <name type="common">Slime mold</name>
    <dbReference type="NCBI Taxonomy" id="691883"/>
    <lineage>
        <taxon>Eukaryota</taxon>
        <taxon>Rotosphaerida</taxon>
        <taxon>Fonticulaceae</taxon>
        <taxon>Fonticula</taxon>
    </lineage>
</organism>
<dbReference type="STRING" id="691883.A0A058Z7F5"/>